<keyword evidence="5 8" id="KW-0067">ATP-binding</keyword>
<keyword evidence="4" id="KW-0547">Nucleotide-binding</keyword>
<dbReference type="AlphaFoldDB" id="A0A372M448"/>
<proteinExistence type="inferred from homology"/>
<evidence type="ECO:0000313" key="8">
    <source>
        <dbReference type="EMBL" id="RFU85716.1"/>
    </source>
</evidence>
<dbReference type="FunFam" id="3.40.50.300:FF:000425">
    <property type="entry name" value="Probable ABC transporter, ATP-binding subunit"/>
    <property type="match status" value="1"/>
</dbReference>
<name>A0A372M448_9ACTN</name>
<dbReference type="GO" id="GO:0015418">
    <property type="term" value="F:ABC-type quaternary ammonium compound transporting activity"/>
    <property type="evidence" value="ECO:0007669"/>
    <property type="project" value="UniProtKB-EC"/>
</dbReference>
<dbReference type="SMART" id="SM00382">
    <property type="entry name" value="AAA"/>
    <property type="match status" value="1"/>
</dbReference>
<dbReference type="GO" id="GO:0005524">
    <property type="term" value="F:ATP binding"/>
    <property type="evidence" value="ECO:0007669"/>
    <property type="project" value="UniProtKB-KW"/>
</dbReference>
<dbReference type="Pfam" id="PF00005">
    <property type="entry name" value="ABC_tran"/>
    <property type="match status" value="1"/>
</dbReference>
<dbReference type="GO" id="GO:0016020">
    <property type="term" value="C:membrane"/>
    <property type="evidence" value="ECO:0007669"/>
    <property type="project" value="InterPro"/>
</dbReference>
<evidence type="ECO:0000256" key="1">
    <source>
        <dbReference type="ARBA" id="ARBA00005417"/>
    </source>
</evidence>
<dbReference type="EC" id="7.6.2.9" evidence="6"/>
<dbReference type="InterPro" id="IPR017871">
    <property type="entry name" value="ABC_transporter-like_CS"/>
</dbReference>
<keyword evidence="3" id="KW-0677">Repeat</keyword>
<dbReference type="NCBIfam" id="TIGR01186">
    <property type="entry name" value="proV"/>
    <property type="match status" value="1"/>
</dbReference>
<evidence type="ECO:0000256" key="4">
    <source>
        <dbReference type="ARBA" id="ARBA00022741"/>
    </source>
</evidence>
<dbReference type="PANTHER" id="PTHR43117:SF4">
    <property type="entry name" value="OSMOPROTECTANT IMPORT ATP-BINDING PROTEIN OSMV"/>
    <property type="match status" value="1"/>
</dbReference>
<evidence type="ECO:0000313" key="9">
    <source>
        <dbReference type="Proteomes" id="UP000263094"/>
    </source>
</evidence>
<dbReference type="GO" id="GO:0016887">
    <property type="term" value="F:ATP hydrolysis activity"/>
    <property type="evidence" value="ECO:0007669"/>
    <property type="project" value="InterPro"/>
</dbReference>
<comment type="similarity">
    <text evidence="1">Belongs to the ABC transporter superfamily.</text>
</comment>
<dbReference type="GO" id="GO:0031460">
    <property type="term" value="P:glycine betaine transport"/>
    <property type="evidence" value="ECO:0007669"/>
    <property type="project" value="InterPro"/>
</dbReference>
<keyword evidence="2" id="KW-0813">Transport</keyword>
<dbReference type="InterPro" id="IPR003439">
    <property type="entry name" value="ABC_transporter-like_ATP-bd"/>
</dbReference>
<dbReference type="InterPro" id="IPR027417">
    <property type="entry name" value="P-loop_NTPase"/>
</dbReference>
<keyword evidence="9" id="KW-1185">Reference proteome</keyword>
<dbReference type="Gene3D" id="3.40.50.300">
    <property type="entry name" value="P-loop containing nucleotide triphosphate hydrolases"/>
    <property type="match status" value="1"/>
</dbReference>
<evidence type="ECO:0000256" key="3">
    <source>
        <dbReference type="ARBA" id="ARBA00022737"/>
    </source>
</evidence>
<evidence type="ECO:0000256" key="6">
    <source>
        <dbReference type="ARBA" id="ARBA00066388"/>
    </source>
</evidence>
<dbReference type="SUPFAM" id="SSF52540">
    <property type="entry name" value="P-loop containing nucleoside triphosphate hydrolases"/>
    <property type="match status" value="1"/>
</dbReference>
<evidence type="ECO:0000256" key="5">
    <source>
        <dbReference type="ARBA" id="ARBA00022840"/>
    </source>
</evidence>
<dbReference type="Proteomes" id="UP000263094">
    <property type="component" value="Unassembled WGS sequence"/>
</dbReference>
<dbReference type="InterPro" id="IPR005892">
    <property type="entry name" value="Gly-betaine_transp_ATP-bd"/>
</dbReference>
<organism evidence="8 9">
    <name type="scientific">Streptomyces triticagri</name>
    <dbReference type="NCBI Taxonomy" id="2293568"/>
    <lineage>
        <taxon>Bacteria</taxon>
        <taxon>Bacillati</taxon>
        <taxon>Actinomycetota</taxon>
        <taxon>Actinomycetes</taxon>
        <taxon>Kitasatosporales</taxon>
        <taxon>Streptomycetaceae</taxon>
        <taxon>Streptomyces</taxon>
    </lineage>
</organism>
<protein>
    <recommendedName>
        <fullName evidence="6">ABC-type quaternary amine transporter</fullName>
        <ecNumber evidence="6">7.6.2.9</ecNumber>
    </recommendedName>
</protein>
<comment type="caution">
    <text evidence="8">The sequence shown here is derived from an EMBL/GenBank/DDBJ whole genome shotgun (WGS) entry which is preliminary data.</text>
</comment>
<evidence type="ECO:0000259" key="7">
    <source>
        <dbReference type="PROSITE" id="PS50893"/>
    </source>
</evidence>
<dbReference type="PROSITE" id="PS00211">
    <property type="entry name" value="ABC_TRANSPORTER_1"/>
    <property type="match status" value="1"/>
</dbReference>
<dbReference type="PANTHER" id="PTHR43117">
    <property type="entry name" value="OSMOPROTECTANT IMPORT ATP-BINDING PROTEIN OSMV"/>
    <property type="match status" value="1"/>
</dbReference>
<feature type="domain" description="ABC transporter" evidence="7">
    <location>
        <begin position="2"/>
        <end position="239"/>
    </location>
</feature>
<reference evidence="8 9" key="1">
    <citation type="submission" date="2018-08" db="EMBL/GenBank/DDBJ databases">
        <title>Isolation, diversity and antifungal activity of Actinobacteria from wheat.</title>
        <authorList>
            <person name="Han C."/>
        </authorList>
    </citation>
    <scope>NUCLEOTIDE SEQUENCE [LARGE SCALE GENOMIC DNA]</scope>
    <source>
        <strain evidence="8 9">NEAU-YY421</strain>
    </source>
</reference>
<gene>
    <name evidence="8" type="ORF">DY218_15990</name>
</gene>
<dbReference type="OrthoDB" id="9802264at2"/>
<dbReference type="InterPro" id="IPR003593">
    <property type="entry name" value="AAA+_ATPase"/>
</dbReference>
<sequence length="323" mass="34660">MIVLDGVSKRYPGQDKAVVSDLSMEIRRGEFVVLVGPSGCGKTTTLRMINRLVEPTAGRILIDGRDVTHVDGDELRRGIGYVIQQIGLLPHLTIADNIALVPKMLGVAKSERRARALELLELVGLDPALHADRHPRQLSGGQQQRVGVARALASDPPVMLMDEPFGAVDPIAREKLQTEFLRLQERIRKTIVMVTHDMDEALRLGDRIAIFDSGSRLAQFDTPLEILSNPADDFVRDFVGSGAPVRRLSLLTVADVLGTAPSTAAGAGRAIEVDPGDSVHTALEQVLAAGAEGIEVAVPEEGSRFLDLGTLLTAASQPAKVLT</sequence>
<accession>A0A372M448</accession>
<dbReference type="EMBL" id="QUAK01000086">
    <property type="protein sequence ID" value="RFU85716.1"/>
    <property type="molecule type" value="Genomic_DNA"/>
</dbReference>
<evidence type="ECO:0000256" key="2">
    <source>
        <dbReference type="ARBA" id="ARBA00022448"/>
    </source>
</evidence>
<dbReference type="PROSITE" id="PS50893">
    <property type="entry name" value="ABC_TRANSPORTER_2"/>
    <property type="match status" value="1"/>
</dbReference>